<feature type="transmembrane region" description="Helical" evidence="1">
    <location>
        <begin position="21"/>
        <end position="38"/>
    </location>
</feature>
<keyword evidence="1" id="KW-0812">Transmembrane</keyword>
<evidence type="ECO:0000256" key="1">
    <source>
        <dbReference type="SAM" id="Phobius"/>
    </source>
</evidence>
<reference evidence="2" key="2">
    <citation type="submission" date="2022-05" db="EMBL/GenBank/DDBJ databases">
        <authorList>
            <person name="Kim J.-S."/>
            <person name="Lee K."/>
            <person name="Suh M."/>
            <person name="Eom M."/>
            <person name="Kim J.-S."/>
            <person name="Kim D.-S."/>
            <person name="Ko S.-H."/>
            <person name="Shin Y."/>
            <person name="Lee J.-S."/>
        </authorList>
    </citation>
    <scope>NUCLEOTIDE SEQUENCE</scope>
    <source>
        <strain evidence="2">N237</strain>
    </source>
</reference>
<proteinExistence type="predicted"/>
<dbReference type="Proteomes" id="UP001056336">
    <property type="component" value="Chromosome"/>
</dbReference>
<organism evidence="2 3">
    <name type="scientific">Jatrophihabitans telluris</name>
    <dbReference type="NCBI Taxonomy" id="2038343"/>
    <lineage>
        <taxon>Bacteria</taxon>
        <taxon>Bacillati</taxon>
        <taxon>Actinomycetota</taxon>
        <taxon>Actinomycetes</taxon>
        <taxon>Jatrophihabitantales</taxon>
        <taxon>Jatrophihabitantaceae</taxon>
        <taxon>Jatrophihabitans</taxon>
    </lineage>
</organism>
<evidence type="ECO:0000313" key="3">
    <source>
        <dbReference type="Proteomes" id="UP001056336"/>
    </source>
</evidence>
<keyword evidence="3" id="KW-1185">Reference proteome</keyword>
<sequence>MRRSKGGTRRAPAKPRLLLRVLGVAVIAVLATAGWHVVGNGSTLSGHSHSGPPPAVGDVLTKSAAVQGTIRPAPSDAVAIGRSAGVRLLSYGFVDAYGLGAQSRSAPAGRRLIAFKVEPIAGETNQLTPDLSLLVGDSERGPLVMTKDFVVAAVPQSSAQVSLVLTDSGVKQKISLLDGTPDAANPQVCTRSHRTVVLNATKPVSVRVKASQGEAGLTSGFITVKAVELSYWGQDGSHAGDPDKAFLHVAATVRLSGDKEGYGAEAGLLSVTLPGSSTLLRARNVSSNPATQVDDVIEVPAGLTDGVLHYSGSTDSASGTIAVATAVSIPFAIPAG</sequence>
<keyword evidence="1" id="KW-1133">Transmembrane helix</keyword>
<protein>
    <submittedName>
        <fullName evidence="2">Uncharacterized protein</fullName>
    </submittedName>
</protein>
<keyword evidence="1" id="KW-0472">Membrane</keyword>
<dbReference type="RefSeq" id="WP_249774077.1">
    <property type="nucleotide sequence ID" value="NZ_CP097332.1"/>
</dbReference>
<gene>
    <name evidence="2" type="ORF">M6D93_09320</name>
</gene>
<name>A0ABY4R5L5_9ACTN</name>
<evidence type="ECO:0000313" key="2">
    <source>
        <dbReference type="EMBL" id="UQX90181.1"/>
    </source>
</evidence>
<reference evidence="2" key="1">
    <citation type="journal article" date="2018" name="Int. J. Syst. Evol. Microbiol.">
        <title>Jatrophihabitans telluris sp. nov., isolated from sediment soil of lava forest wetlands and the emended description of the genus Jatrophihabitans.</title>
        <authorList>
            <person name="Lee K.C."/>
            <person name="Suh M.K."/>
            <person name="Eom M.K."/>
            <person name="Kim K.K."/>
            <person name="Kim J.S."/>
            <person name="Kim D.S."/>
            <person name="Ko S.H."/>
            <person name="Shin Y.K."/>
            <person name="Lee J.S."/>
        </authorList>
    </citation>
    <scope>NUCLEOTIDE SEQUENCE</scope>
    <source>
        <strain evidence="2">N237</strain>
    </source>
</reference>
<dbReference type="EMBL" id="CP097332">
    <property type="protein sequence ID" value="UQX90181.1"/>
    <property type="molecule type" value="Genomic_DNA"/>
</dbReference>
<accession>A0ABY4R5L5</accession>